<comment type="subcellular location">
    <subcellularLocation>
        <location evidence="1">Membrane</location>
        <topology evidence="1">Multi-pass membrane protein</topology>
    </subcellularLocation>
</comment>
<dbReference type="InterPro" id="IPR028325">
    <property type="entry name" value="VG_K_chnl"/>
</dbReference>
<name>A0ABY5MWE5_9SPHN</name>
<sequence length="338" mass="37565">MRASSRLTIVENDSTTATNAMVRSSFLPFSGVAPTSVMPKSSSALLVVNRRLLLEETGEGASLLQTERTAVRQLDLRQTYWELSMASTAERWSVLEHLDEWLRLPMAILGLAWLLLVFTELVWGASQLFEVAGTVIWIIFIAEFAIRLLLAPDRSTFLRQNWLTIIALIVPALRFFRSLAVLRAARALRGVRLVRIIGTANRSMNALRVTLRRRRFGYVLMLTGLVVLLGAAGMLSFEPVTEIQGGFTSYGHALWWTAMLVTSIGSDYWPLTSEGRILALLLSIYGLAIFGYITASFASFFVGRDAAEPDAPVAGAAEIQRLIEEVRDLRLQLARSDT</sequence>
<dbReference type="EMBL" id="CP097253">
    <property type="protein sequence ID" value="UUR08126.1"/>
    <property type="molecule type" value="Genomic_DNA"/>
</dbReference>
<dbReference type="PANTHER" id="PTHR11537">
    <property type="entry name" value="VOLTAGE-GATED POTASSIUM CHANNEL"/>
    <property type="match status" value="1"/>
</dbReference>
<keyword evidence="11" id="KW-0407">Ion channel</keyword>
<dbReference type="InterPro" id="IPR005821">
    <property type="entry name" value="Ion_trans_dom"/>
</dbReference>
<evidence type="ECO:0000256" key="10">
    <source>
        <dbReference type="ARBA" id="ARBA00023136"/>
    </source>
</evidence>
<evidence type="ECO:0000256" key="2">
    <source>
        <dbReference type="ARBA" id="ARBA00022448"/>
    </source>
</evidence>
<evidence type="ECO:0000256" key="1">
    <source>
        <dbReference type="ARBA" id="ARBA00004141"/>
    </source>
</evidence>
<dbReference type="SUPFAM" id="SSF81324">
    <property type="entry name" value="Voltage-gated potassium channels"/>
    <property type="match status" value="1"/>
</dbReference>
<evidence type="ECO:0000256" key="8">
    <source>
        <dbReference type="ARBA" id="ARBA00022989"/>
    </source>
</evidence>
<feature type="transmembrane region" description="Helical" evidence="12">
    <location>
        <begin position="247"/>
        <end position="265"/>
    </location>
</feature>
<evidence type="ECO:0000256" key="12">
    <source>
        <dbReference type="SAM" id="Phobius"/>
    </source>
</evidence>
<feature type="transmembrane region" description="Helical" evidence="12">
    <location>
        <begin position="101"/>
        <end position="119"/>
    </location>
</feature>
<evidence type="ECO:0000256" key="4">
    <source>
        <dbReference type="ARBA" id="ARBA00022692"/>
    </source>
</evidence>
<keyword evidence="15" id="KW-1185">Reference proteome</keyword>
<keyword evidence="8 12" id="KW-1133">Transmembrane helix</keyword>
<protein>
    <submittedName>
        <fullName evidence="14">Ion transporter</fullName>
    </submittedName>
</protein>
<dbReference type="Pfam" id="PF00520">
    <property type="entry name" value="Ion_trans"/>
    <property type="match status" value="1"/>
</dbReference>
<dbReference type="PANTHER" id="PTHR11537:SF254">
    <property type="entry name" value="POTASSIUM VOLTAGE-GATED CHANNEL PROTEIN SHAB"/>
    <property type="match status" value="1"/>
</dbReference>
<keyword evidence="10 12" id="KW-0472">Membrane</keyword>
<evidence type="ECO:0000313" key="14">
    <source>
        <dbReference type="EMBL" id="UUR08126.1"/>
    </source>
</evidence>
<evidence type="ECO:0000256" key="5">
    <source>
        <dbReference type="ARBA" id="ARBA00022826"/>
    </source>
</evidence>
<evidence type="ECO:0000259" key="13">
    <source>
        <dbReference type="Pfam" id="PF00520"/>
    </source>
</evidence>
<dbReference type="Gene3D" id="1.10.287.70">
    <property type="match status" value="1"/>
</dbReference>
<evidence type="ECO:0000256" key="7">
    <source>
        <dbReference type="ARBA" id="ARBA00022958"/>
    </source>
</evidence>
<organism evidence="14 15">
    <name type="scientific">Sphingomonas glaciei</name>
    <dbReference type="NCBI Taxonomy" id="2938948"/>
    <lineage>
        <taxon>Bacteria</taxon>
        <taxon>Pseudomonadati</taxon>
        <taxon>Pseudomonadota</taxon>
        <taxon>Alphaproteobacteria</taxon>
        <taxon>Sphingomonadales</taxon>
        <taxon>Sphingomonadaceae</taxon>
        <taxon>Sphingomonas</taxon>
    </lineage>
</organism>
<keyword evidence="4 12" id="KW-0812">Transmembrane</keyword>
<feature type="transmembrane region" description="Helical" evidence="12">
    <location>
        <begin position="277"/>
        <end position="302"/>
    </location>
</feature>
<dbReference type="Gene3D" id="1.20.120.350">
    <property type="entry name" value="Voltage-gated potassium channels. Chain C"/>
    <property type="match status" value="1"/>
</dbReference>
<dbReference type="InterPro" id="IPR027359">
    <property type="entry name" value="Volt_channel_dom_sf"/>
</dbReference>
<dbReference type="Gene3D" id="1.20.5.110">
    <property type="match status" value="1"/>
</dbReference>
<feature type="domain" description="Ion transport" evidence="13">
    <location>
        <begin position="127"/>
        <end position="295"/>
    </location>
</feature>
<keyword evidence="9" id="KW-0406">Ion transport</keyword>
<evidence type="ECO:0000256" key="11">
    <source>
        <dbReference type="ARBA" id="ARBA00023303"/>
    </source>
</evidence>
<accession>A0ABY5MWE5</accession>
<evidence type="ECO:0000256" key="3">
    <source>
        <dbReference type="ARBA" id="ARBA00022538"/>
    </source>
</evidence>
<keyword evidence="3" id="KW-0633">Potassium transport</keyword>
<gene>
    <name evidence="14" type="ORF">M1K48_00285</name>
</gene>
<evidence type="ECO:0000313" key="15">
    <source>
        <dbReference type="Proteomes" id="UP000831921"/>
    </source>
</evidence>
<feature type="transmembrane region" description="Helical" evidence="12">
    <location>
        <begin position="216"/>
        <end position="235"/>
    </location>
</feature>
<keyword evidence="5" id="KW-0631">Potassium channel</keyword>
<dbReference type="Proteomes" id="UP000831921">
    <property type="component" value="Chromosome"/>
</dbReference>
<dbReference type="RefSeq" id="WP_249503905.1">
    <property type="nucleotide sequence ID" value="NZ_CP097253.1"/>
</dbReference>
<evidence type="ECO:0000256" key="9">
    <source>
        <dbReference type="ARBA" id="ARBA00023065"/>
    </source>
</evidence>
<keyword evidence="7" id="KW-0630">Potassium</keyword>
<proteinExistence type="predicted"/>
<evidence type="ECO:0000256" key="6">
    <source>
        <dbReference type="ARBA" id="ARBA00022882"/>
    </source>
</evidence>
<reference evidence="14 15" key="1">
    <citation type="submission" date="2022-05" db="EMBL/GenBank/DDBJ databases">
        <title>S8-45 Sphingomonas ultraviolaceadurans.</title>
        <authorList>
            <person name="Liu Y."/>
        </authorList>
    </citation>
    <scope>NUCLEOTIDE SEQUENCE [LARGE SCALE GENOMIC DNA]</scope>
    <source>
        <strain evidence="14 15">S8-45</strain>
    </source>
</reference>
<keyword evidence="2" id="KW-0813">Transport</keyword>
<keyword evidence="6" id="KW-0851">Voltage-gated channel</keyword>
<feature type="transmembrane region" description="Helical" evidence="12">
    <location>
        <begin position="131"/>
        <end position="150"/>
    </location>
</feature>